<organism evidence="1 2">
    <name type="scientific">Lysinibacillus mangiferihumi</name>
    <dbReference type="NCBI Taxonomy" id="1130819"/>
    <lineage>
        <taxon>Bacteria</taxon>
        <taxon>Bacillati</taxon>
        <taxon>Bacillota</taxon>
        <taxon>Bacilli</taxon>
        <taxon>Bacillales</taxon>
        <taxon>Bacillaceae</taxon>
        <taxon>Lysinibacillus</taxon>
    </lineage>
</organism>
<reference evidence="1 2" key="1">
    <citation type="submission" date="2019-04" db="EMBL/GenBank/DDBJ databases">
        <title>Lysinibacillus genome sequencing.</title>
        <authorList>
            <person name="Dunlap C."/>
        </authorList>
    </citation>
    <scope>NUCLEOTIDE SEQUENCE [LARGE SCALE GENOMIC DNA]</scope>
    <source>
        <strain evidence="1 2">CCTCC AB 2010389</strain>
    </source>
</reference>
<gene>
    <name evidence="1" type="ORF">FC756_00520</name>
</gene>
<dbReference type="AlphaFoldDB" id="A0A4U2ZEF5"/>
<accession>A0A4U2ZEF5</accession>
<comment type="caution">
    <text evidence="1">The sequence shown here is derived from an EMBL/GenBank/DDBJ whole genome shotgun (WGS) entry which is preliminary data.</text>
</comment>
<dbReference type="EMBL" id="SZPU01000001">
    <property type="protein sequence ID" value="TKI72808.1"/>
    <property type="molecule type" value="Genomic_DNA"/>
</dbReference>
<keyword evidence="2" id="KW-1185">Reference proteome</keyword>
<protein>
    <submittedName>
        <fullName evidence="1">Uncharacterized protein</fullName>
    </submittedName>
</protein>
<evidence type="ECO:0000313" key="1">
    <source>
        <dbReference type="EMBL" id="TKI72808.1"/>
    </source>
</evidence>
<dbReference type="Proteomes" id="UP000308744">
    <property type="component" value="Unassembled WGS sequence"/>
</dbReference>
<evidence type="ECO:0000313" key="2">
    <source>
        <dbReference type="Proteomes" id="UP000308744"/>
    </source>
</evidence>
<sequence length="218" mass="26314">MKPHIESHNHGLQISNNERYIKINLSSKMNNRYQGLNQLLQWCRVIQDSPKETVLVAMWSLLEFLFVTESFNKRQNILEHATPYIYHFYLKSLAWRTREILKQSSEQNMLLIKEVIKVFGEESVDASKDEVKLHYFIKFMATNKAQADEIYKDKTFEQRYIGLINKYLTLRGTKLWFEKYLDKLKKQVHSDFLRAYRLRNILAHQASMDEDFWMRFMM</sequence>
<proteinExistence type="predicted"/>
<name>A0A4U2ZEF5_9BACI</name>
<dbReference type="RefSeq" id="WP_107895558.1">
    <property type="nucleotide sequence ID" value="NZ_PYWM01000011.1"/>
</dbReference>